<dbReference type="RefSeq" id="WP_004032347.1">
    <property type="nucleotide sequence ID" value="NZ_AP025586.1"/>
</dbReference>
<dbReference type="Proteomes" id="UP000232133">
    <property type="component" value="Chromosome"/>
</dbReference>
<organism evidence="1 2">
    <name type="scientific">Methanobrevibacter smithii</name>
    <dbReference type="NCBI Taxonomy" id="2173"/>
    <lineage>
        <taxon>Archaea</taxon>
        <taxon>Methanobacteriati</taxon>
        <taxon>Methanobacteriota</taxon>
        <taxon>Methanomada group</taxon>
        <taxon>Methanobacteria</taxon>
        <taxon>Methanobacteriales</taxon>
        <taxon>Methanobacteriaceae</taxon>
        <taxon>Methanobrevibacter</taxon>
    </lineage>
</organism>
<dbReference type="SMR" id="A0A2H4U4R5"/>
<evidence type="ECO:0000313" key="2">
    <source>
        <dbReference type="Proteomes" id="UP000232133"/>
    </source>
</evidence>
<reference evidence="2" key="1">
    <citation type="submission" date="2016-10" db="EMBL/GenBank/DDBJ databases">
        <authorList>
            <person name="Kim B.-C."/>
            <person name="Jeong H."/>
        </authorList>
    </citation>
    <scope>NUCLEOTIDE SEQUENCE [LARGE SCALE GENOMIC DNA]</scope>
    <source>
        <strain evidence="2">KB11</strain>
    </source>
</reference>
<dbReference type="OMA" id="MNEGNIT"/>
<name>A0A2H4U4R5_METSM</name>
<accession>A0A2H4U4R5</accession>
<dbReference type="AlphaFoldDB" id="A0A2H4U4R5"/>
<evidence type="ECO:0008006" key="3">
    <source>
        <dbReference type="Google" id="ProtNLM"/>
    </source>
</evidence>
<dbReference type="Pfam" id="PF13196">
    <property type="entry name" value="DUF4012"/>
    <property type="match status" value="1"/>
</dbReference>
<gene>
    <name evidence="1" type="ORF">BK798_01090</name>
</gene>
<dbReference type="InterPro" id="IPR025101">
    <property type="entry name" value="DUF4012"/>
</dbReference>
<dbReference type="EMBL" id="CP017803">
    <property type="protein sequence ID" value="ATZ59106.1"/>
    <property type="molecule type" value="Genomic_DNA"/>
</dbReference>
<protein>
    <recommendedName>
        <fullName evidence="3">DUF4012 domain-containing protein</fullName>
    </recommendedName>
</protein>
<sequence length="238" mass="25497">MRRRKKLIIAILLVILIGLIAVIAGELFLPHDNELAQGSKNILVCAIDESEPRPGMGACDMAFIVSLQDGELVNYTEIYPHGMTHPNASEPQEAQEQGAGEKLLLHDSFWDNDTKKSMQLAKEIVEYNTSENIDAVVAVNSEALDAILKSAGTLDVNGTQMNASGIDIIREEQYTGGQTRGAAVMDIVKAAGHAASDPLKKAEMVNAALDQYSKGNIVMDPPGAFVGLLASKGINNLI</sequence>
<dbReference type="GeneID" id="78817219"/>
<evidence type="ECO:0000313" key="1">
    <source>
        <dbReference type="EMBL" id="ATZ59106.1"/>
    </source>
</evidence>
<proteinExistence type="predicted"/>